<name>A0A3A9ABS3_9FIRM</name>
<dbReference type="GO" id="GO:0005975">
    <property type="term" value="P:carbohydrate metabolic process"/>
    <property type="evidence" value="ECO:0007669"/>
    <property type="project" value="InterPro"/>
</dbReference>
<dbReference type="InterPro" id="IPR032311">
    <property type="entry name" value="DUF4982"/>
</dbReference>
<feature type="domain" description="DUF4982" evidence="7">
    <location>
        <begin position="583"/>
        <end position="625"/>
    </location>
</feature>
<dbReference type="InterPro" id="IPR008979">
    <property type="entry name" value="Galactose-bd-like_sf"/>
</dbReference>
<keyword evidence="9" id="KW-1185">Reference proteome</keyword>
<evidence type="ECO:0000256" key="3">
    <source>
        <dbReference type="ARBA" id="ARBA00023295"/>
    </source>
</evidence>
<comment type="caution">
    <text evidence="8">The sequence shown here is derived from an EMBL/GenBank/DDBJ whole genome shotgun (WGS) entry which is preliminary data.</text>
</comment>
<evidence type="ECO:0000259" key="5">
    <source>
        <dbReference type="Pfam" id="PF02836"/>
    </source>
</evidence>
<dbReference type="PANTHER" id="PTHR42732:SF1">
    <property type="entry name" value="BETA-MANNOSIDASE"/>
    <property type="match status" value="1"/>
</dbReference>
<feature type="domain" description="Glycoside hydrolase family 2 immunoglobulin-like beta-sandwich" evidence="4">
    <location>
        <begin position="175"/>
        <end position="267"/>
    </location>
</feature>
<dbReference type="GO" id="GO:0004553">
    <property type="term" value="F:hydrolase activity, hydrolyzing O-glycosyl compounds"/>
    <property type="evidence" value="ECO:0007669"/>
    <property type="project" value="InterPro"/>
</dbReference>
<evidence type="ECO:0000256" key="1">
    <source>
        <dbReference type="ARBA" id="ARBA00007401"/>
    </source>
</evidence>
<dbReference type="OrthoDB" id="9762066at2"/>
<comment type="similarity">
    <text evidence="1">Belongs to the glycosyl hydrolase 2 family.</text>
</comment>
<feature type="domain" description="Glycosyl hydrolases family 2 sugar binding" evidence="6">
    <location>
        <begin position="52"/>
        <end position="159"/>
    </location>
</feature>
<dbReference type="InterPro" id="IPR006103">
    <property type="entry name" value="Glyco_hydro_2_cat"/>
</dbReference>
<dbReference type="PRINTS" id="PR00132">
    <property type="entry name" value="GLHYDRLASE2"/>
</dbReference>
<protein>
    <submittedName>
        <fullName evidence="8">Beta-galactosidase</fullName>
    </submittedName>
</protein>
<dbReference type="InterPro" id="IPR013783">
    <property type="entry name" value="Ig-like_fold"/>
</dbReference>
<dbReference type="InterPro" id="IPR006102">
    <property type="entry name" value="Ig-like_GH2"/>
</dbReference>
<dbReference type="InterPro" id="IPR006104">
    <property type="entry name" value="Glyco_hydro_2_N"/>
</dbReference>
<evidence type="ECO:0000259" key="6">
    <source>
        <dbReference type="Pfam" id="PF02837"/>
    </source>
</evidence>
<dbReference type="InterPro" id="IPR017853">
    <property type="entry name" value="GH"/>
</dbReference>
<evidence type="ECO:0000259" key="7">
    <source>
        <dbReference type="Pfam" id="PF16355"/>
    </source>
</evidence>
<reference evidence="8 9" key="1">
    <citation type="submission" date="2018-09" db="EMBL/GenBank/DDBJ databases">
        <title>Murine metabolic-syndrome-specific gut microbial biobank.</title>
        <authorList>
            <person name="Liu C."/>
        </authorList>
    </citation>
    <scope>NUCLEOTIDE SEQUENCE [LARGE SCALE GENOMIC DNA]</scope>
    <source>
        <strain evidence="8 9">0.1xD8-82</strain>
    </source>
</reference>
<dbReference type="EMBL" id="RAYQ01000025">
    <property type="protein sequence ID" value="RKI88698.1"/>
    <property type="molecule type" value="Genomic_DNA"/>
</dbReference>
<feature type="domain" description="Glycoside hydrolase family 2 catalytic" evidence="5">
    <location>
        <begin position="274"/>
        <end position="565"/>
    </location>
</feature>
<organism evidence="8 9">
    <name type="scientific">Parablautia intestinalis</name>
    <dbReference type="NCBI Taxonomy" id="2320100"/>
    <lineage>
        <taxon>Bacteria</taxon>
        <taxon>Bacillati</taxon>
        <taxon>Bacillota</taxon>
        <taxon>Clostridia</taxon>
        <taxon>Lachnospirales</taxon>
        <taxon>Lachnospiraceae</taxon>
        <taxon>Parablautia</taxon>
    </lineage>
</organism>
<sequence>MRNVINLNQDWRFIKEDTGLPERFPDNWQRVDLPHSWNAVDGHDGNGSYDRGKYWYAKRFKTPMQPLKGGRVYVEILAAGQQAAVYVNGKEAVYHEGGYSAFRADITDLCKENKGNKEDEENLLVVACSNEYKDSVYPQSADFTFYGGLYRGVNLISVPGAHFDLDYYGGPGFNVTPRICECGAAAFELEAWVKNADENFTVMYSIKDAEGLEVAGAVRPADDTKVTVYVPDVVKWDMEHPYLYTVTALLQRRNEAYDEVTVRTGVRSFSCDPDKGFILNGVETPLRGVSRHQDRLYVGNALTRQEHYEDAKIIKELGANTIRLAHYQHSRDFYDACDELGFAVWAEIPFISVFNPDPAAHENCISQMKELIIQNYNHPSIMFWGISNEILIGGISGKLVENHVELNALCKKLDPTRLTTIAHVSMTPFDSPLHGITDIESYNHYFGWYGGRMEDNGPWLDKFHSAHPEICLGLSEYGCEGILTYHGPKPACKDYSEEYQALYHEHMAKVLDERPWIWSSHVWNMFDFGCAARDEGGVSGRNNKGLVTMDRKTKKDSYYIYKAYWNKEPMVHLCGRRYARRAGETTQIRVYSNQPVVKLYLNGKEAAEKAADKVFVFTVALEDGFNTITAGAGNLKDTIVLEKVAKEPSIYVLPEVNERAEGVANWFKLAGNMDLKAPMEFPEGKYSVKDSIEEIAKCPEALKVVSEAIKLTMNMKVAPGEGMWDMMKSMTMESAISMAGSLAPEGFLESLNAKLIQFDKK</sequence>
<dbReference type="Pfam" id="PF00703">
    <property type="entry name" value="Glyco_hydro_2"/>
    <property type="match status" value="1"/>
</dbReference>
<dbReference type="Gene3D" id="2.60.120.260">
    <property type="entry name" value="Galactose-binding domain-like"/>
    <property type="match status" value="1"/>
</dbReference>
<dbReference type="Pfam" id="PF02836">
    <property type="entry name" value="Glyco_hydro_2_C"/>
    <property type="match status" value="1"/>
</dbReference>
<evidence type="ECO:0000313" key="9">
    <source>
        <dbReference type="Proteomes" id="UP000280696"/>
    </source>
</evidence>
<proteinExistence type="inferred from homology"/>
<keyword evidence="2" id="KW-0378">Hydrolase</keyword>
<dbReference type="InterPro" id="IPR051913">
    <property type="entry name" value="GH2_Domain-Containing"/>
</dbReference>
<accession>A0A3A9ABS3</accession>
<evidence type="ECO:0000259" key="4">
    <source>
        <dbReference type="Pfam" id="PF00703"/>
    </source>
</evidence>
<dbReference type="SUPFAM" id="SSF49785">
    <property type="entry name" value="Galactose-binding domain-like"/>
    <property type="match status" value="1"/>
</dbReference>
<dbReference type="SUPFAM" id="SSF51445">
    <property type="entry name" value="(Trans)glycosidases"/>
    <property type="match status" value="1"/>
</dbReference>
<evidence type="ECO:0000313" key="8">
    <source>
        <dbReference type="EMBL" id="RKI88698.1"/>
    </source>
</evidence>
<gene>
    <name evidence="8" type="ORF">D7V94_18760</name>
</gene>
<dbReference type="AlphaFoldDB" id="A0A3A9ABS3"/>
<dbReference type="SUPFAM" id="SSF49303">
    <property type="entry name" value="beta-Galactosidase/glucuronidase domain"/>
    <property type="match status" value="1"/>
</dbReference>
<dbReference type="Gene3D" id="2.60.40.10">
    <property type="entry name" value="Immunoglobulins"/>
    <property type="match status" value="2"/>
</dbReference>
<dbReference type="Pfam" id="PF02837">
    <property type="entry name" value="Glyco_hydro_2_N"/>
    <property type="match status" value="1"/>
</dbReference>
<keyword evidence="3" id="KW-0326">Glycosidase</keyword>
<evidence type="ECO:0000256" key="2">
    <source>
        <dbReference type="ARBA" id="ARBA00022801"/>
    </source>
</evidence>
<dbReference type="Pfam" id="PF16355">
    <property type="entry name" value="DUF4982"/>
    <property type="match status" value="1"/>
</dbReference>
<dbReference type="Proteomes" id="UP000280696">
    <property type="component" value="Unassembled WGS sequence"/>
</dbReference>
<dbReference type="PANTHER" id="PTHR42732">
    <property type="entry name" value="BETA-GALACTOSIDASE"/>
    <property type="match status" value="1"/>
</dbReference>
<dbReference type="Gene3D" id="3.20.20.80">
    <property type="entry name" value="Glycosidases"/>
    <property type="match status" value="1"/>
</dbReference>
<dbReference type="InterPro" id="IPR036156">
    <property type="entry name" value="Beta-gal/glucu_dom_sf"/>
</dbReference>
<dbReference type="InterPro" id="IPR006101">
    <property type="entry name" value="Glyco_hydro_2"/>
</dbReference>
<dbReference type="RefSeq" id="WP_120471839.1">
    <property type="nucleotide sequence ID" value="NZ_RAYQ01000025.1"/>
</dbReference>